<reference evidence="1" key="1">
    <citation type="journal article" date="2015" name="Genome Biol. Evol.">
        <title>Organellar Genomes of White Spruce (Picea glauca): Assembly and Annotation.</title>
        <authorList>
            <person name="Jackman S.D."/>
            <person name="Warren R.L."/>
            <person name="Gibb E.A."/>
            <person name="Vandervalk B.P."/>
            <person name="Mohamadi H."/>
            <person name="Chu J."/>
            <person name="Raymond A."/>
            <person name="Pleasance S."/>
            <person name="Coope R."/>
            <person name="Wildung M.R."/>
            <person name="Ritland C.E."/>
            <person name="Bousquet J."/>
            <person name="Jones S.J."/>
            <person name="Bohlmann J."/>
            <person name="Birol I."/>
        </authorList>
    </citation>
    <scope>NUCLEOTIDE SEQUENCE [LARGE SCALE GENOMIC DNA]</scope>
    <source>
        <tissue evidence="1">Flushing bud</tissue>
    </source>
</reference>
<organism evidence="1">
    <name type="scientific">Picea glauca</name>
    <name type="common">White spruce</name>
    <name type="synonym">Pinus glauca</name>
    <dbReference type="NCBI Taxonomy" id="3330"/>
    <lineage>
        <taxon>Eukaryota</taxon>
        <taxon>Viridiplantae</taxon>
        <taxon>Streptophyta</taxon>
        <taxon>Embryophyta</taxon>
        <taxon>Tracheophyta</taxon>
        <taxon>Spermatophyta</taxon>
        <taxon>Pinopsida</taxon>
        <taxon>Pinidae</taxon>
        <taxon>Conifers I</taxon>
        <taxon>Pinales</taxon>
        <taxon>Pinaceae</taxon>
        <taxon>Picea</taxon>
    </lineage>
</organism>
<proteinExistence type="predicted"/>
<keyword evidence="1" id="KW-0496">Mitochondrion</keyword>
<geneLocation type="mitochondrion" evidence="1"/>
<evidence type="ECO:0000313" key="1">
    <source>
        <dbReference type="EMBL" id="KUM45475.1"/>
    </source>
</evidence>
<dbReference type="AlphaFoldDB" id="A0A101LUA6"/>
<name>A0A101LUA6_PICGL</name>
<gene>
    <name evidence="1" type="ORF">ABT39_MTgene2577</name>
</gene>
<protein>
    <submittedName>
        <fullName evidence="1">Uncharacterized protein</fullName>
    </submittedName>
</protein>
<dbReference type="EMBL" id="LKAM01000018">
    <property type="protein sequence ID" value="KUM45475.1"/>
    <property type="molecule type" value="Genomic_DNA"/>
</dbReference>
<comment type="caution">
    <text evidence="1">The sequence shown here is derived from an EMBL/GenBank/DDBJ whole genome shotgun (WGS) entry which is preliminary data.</text>
</comment>
<sequence>MLDLQPMKLRPLPLTLSLLPSMLQLMSLPLRGNECFNLT</sequence>
<accession>A0A101LUA6</accession>